<keyword evidence="2 6" id="KW-0812">Transmembrane</keyword>
<feature type="domain" description="TonB C-terminal" evidence="7">
    <location>
        <begin position="174"/>
        <end position="267"/>
    </location>
</feature>
<accession>A0A2A4ICZ4</accession>
<feature type="transmembrane region" description="Helical" evidence="6">
    <location>
        <begin position="59"/>
        <end position="79"/>
    </location>
</feature>
<dbReference type="Proteomes" id="UP000218323">
    <property type="component" value="Unassembled WGS sequence"/>
</dbReference>
<evidence type="ECO:0000256" key="5">
    <source>
        <dbReference type="SAM" id="MobiDB-lite"/>
    </source>
</evidence>
<dbReference type="SUPFAM" id="SSF74653">
    <property type="entry name" value="TolA/TonB C-terminal domain"/>
    <property type="match status" value="1"/>
</dbReference>
<dbReference type="PROSITE" id="PS52015">
    <property type="entry name" value="TONB_CTD"/>
    <property type="match status" value="1"/>
</dbReference>
<evidence type="ECO:0000256" key="2">
    <source>
        <dbReference type="ARBA" id="ARBA00022692"/>
    </source>
</evidence>
<evidence type="ECO:0000313" key="9">
    <source>
        <dbReference type="Proteomes" id="UP000218323"/>
    </source>
</evidence>
<reference evidence="8 9" key="1">
    <citation type="submission" date="2017-09" db="EMBL/GenBank/DDBJ databases">
        <title>Sphingomonas adhaesiva DSM 7418, whole genome shotgun sequence.</title>
        <authorList>
            <person name="Feng G."/>
            <person name="Zhu H."/>
        </authorList>
    </citation>
    <scope>NUCLEOTIDE SEQUENCE [LARGE SCALE GENOMIC DNA]</scope>
    <source>
        <strain evidence="8 9">DSM 7418</strain>
    </source>
</reference>
<comment type="subcellular location">
    <subcellularLocation>
        <location evidence="1">Membrane</location>
        <topology evidence="1">Single-pass membrane protein</topology>
    </subcellularLocation>
</comment>
<sequence length="267" mass="28106">MLSRNRYQPVLTLRKAGRSLRSRSSSTGERWAAADVFGTGEAAMAYADSVRGSRRLPTIAGVAALHAVIGYAFVSGMAVDVAGRIERTFTTTNIPVPAPPPVDTPPPPKQALAKTQTPQHSEPPVTASTAIDAPASSWTVPVTTFPLDPPVIGDLLPPQPQPSASASPDLARGAAVRGDRAAWITNDDYPPAAIRAEEQGTVGISMAIGTNGRVTSCRVTAPSGSSALDQATCRLYAQRARFTPARDAAGTAMEGSYSDRVRWYLPR</sequence>
<feature type="compositionally biased region" description="Pro residues" evidence="5">
    <location>
        <begin position="96"/>
        <end position="109"/>
    </location>
</feature>
<dbReference type="InterPro" id="IPR037682">
    <property type="entry name" value="TonB_C"/>
</dbReference>
<dbReference type="InterPro" id="IPR006260">
    <property type="entry name" value="TonB/TolA_C"/>
</dbReference>
<dbReference type="GO" id="GO:0055085">
    <property type="term" value="P:transmembrane transport"/>
    <property type="evidence" value="ECO:0007669"/>
    <property type="project" value="InterPro"/>
</dbReference>
<feature type="region of interest" description="Disordered" evidence="5">
    <location>
        <begin position="91"/>
        <end position="127"/>
    </location>
</feature>
<dbReference type="Gene3D" id="3.30.1150.10">
    <property type="match status" value="1"/>
</dbReference>
<evidence type="ECO:0000256" key="1">
    <source>
        <dbReference type="ARBA" id="ARBA00004167"/>
    </source>
</evidence>
<dbReference type="GO" id="GO:0016020">
    <property type="term" value="C:membrane"/>
    <property type="evidence" value="ECO:0007669"/>
    <property type="project" value="UniProtKB-SubCell"/>
</dbReference>
<protein>
    <submittedName>
        <fullName evidence="8">Energy transducer TonB</fullName>
    </submittedName>
</protein>
<evidence type="ECO:0000259" key="7">
    <source>
        <dbReference type="PROSITE" id="PS52015"/>
    </source>
</evidence>
<evidence type="ECO:0000256" key="4">
    <source>
        <dbReference type="ARBA" id="ARBA00023136"/>
    </source>
</evidence>
<organism evidence="8 9">
    <name type="scientific">Sphingomonas adhaesiva</name>
    <dbReference type="NCBI Taxonomy" id="28212"/>
    <lineage>
        <taxon>Bacteria</taxon>
        <taxon>Pseudomonadati</taxon>
        <taxon>Pseudomonadota</taxon>
        <taxon>Alphaproteobacteria</taxon>
        <taxon>Sphingomonadales</taxon>
        <taxon>Sphingomonadaceae</taxon>
        <taxon>Sphingomonas</taxon>
    </lineage>
</organism>
<proteinExistence type="predicted"/>
<dbReference type="AlphaFoldDB" id="A0A2A4ICZ4"/>
<dbReference type="NCBIfam" id="TIGR01352">
    <property type="entry name" value="tonB_Cterm"/>
    <property type="match status" value="1"/>
</dbReference>
<comment type="caution">
    <text evidence="8">The sequence shown here is derived from an EMBL/GenBank/DDBJ whole genome shotgun (WGS) entry which is preliminary data.</text>
</comment>
<name>A0A2A4ICZ4_9SPHN</name>
<gene>
    <name evidence="8" type="ORF">COA07_01395</name>
</gene>
<evidence type="ECO:0000313" key="8">
    <source>
        <dbReference type="EMBL" id="PCG15673.1"/>
    </source>
</evidence>
<keyword evidence="4 6" id="KW-0472">Membrane</keyword>
<evidence type="ECO:0000256" key="6">
    <source>
        <dbReference type="SAM" id="Phobius"/>
    </source>
</evidence>
<keyword evidence="9" id="KW-1185">Reference proteome</keyword>
<keyword evidence="3 6" id="KW-1133">Transmembrane helix</keyword>
<evidence type="ECO:0000256" key="3">
    <source>
        <dbReference type="ARBA" id="ARBA00022989"/>
    </source>
</evidence>
<dbReference type="Pfam" id="PF03544">
    <property type="entry name" value="TonB_C"/>
    <property type="match status" value="1"/>
</dbReference>
<dbReference type="EMBL" id="NWVC01000001">
    <property type="protein sequence ID" value="PCG15673.1"/>
    <property type="molecule type" value="Genomic_DNA"/>
</dbReference>